<keyword evidence="1" id="KW-0732">Signal</keyword>
<feature type="chain" id="PRO_5032268339" description="SGNH hydrolase-type esterase domain-containing protein" evidence="1">
    <location>
        <begin position="33"/>
        <end position="251"/>
    </location>
</feature>
<reference evidence="2 3" key="1">
    <citation type="submission" date="2020-11" db="EMBL/GenBank/DDBJ databases">
        <title>Draft genome sequencing of a Lachnospiraceae strain isolated from anoxic soil subjected to BSD treatment.</title>
        <authorList>
            <person name="Uek A."/>
            <person name="Tonouchi A."/>
        </authorList>
    </citation>
    <scope>NUCLEOTIDE SEQUENCE [LARGE SCALE GENOMIC DNA]</scope>
    <source>
        <strain evidence="2 3">TB5</strain>
    </source>
</reference>
<evidence type="ECO:0000256" key="1">
    <source>
        <dbReference type="SAM" id="SignalP"/>
    </source>
</evidence>
<protein>
    <recommendedName>
        <fullName evidence="4">SGNH hydrolase-type esterase domain-containing protein</fullName>
    </recommendedName>
</protein>
<accession>A0A7R7ELG0</accession>
<dbReference type="EMBL" id="AP024169">
    <property type="protein sequence ID" value="BCN30662.1"/>
    <property type="molecule type" value="Genomic_DNA"/>
</dbReference>
<evidence type="ECO:0000313" key="3">
    <source>
        <dbReference type="Proteomes" id="UP000595897"/>
    </source>
</evidence>
<keyword evidence="3" id="KW-1185">Reference proteome</keyword>
<name>A0A7R7ELG0_9FIRM</name>
<dbReference type="InterPro" id="IPR036514">
    <property type="entry name" value="SGNH_hydro_sf"/>
</dbReference>
<gene>
    <name evidence="2" type="ORF">bsdtb5_19570</name>
</gene>
<dbReference type="SUPFAM" id="SSF52266">
    <property type="entry name" value="SGNH hydrolase"/>
    <property type="match status" value="1"/>
</dbReference>
<organism evidence="2 3">
    <name type="scientific">Anaeromicropila herbilytica</name>
    <dbReference type="NCBI Taxonomy" id="2785025"/>
    <lineage>
        <taxon>Bacteria</taxon>
        <taxon>Bacillati</taxon>
        <taxon>Bacillota</taxon>
        <taxon>Clostridia</taxon>
        <taxon>Lachnospirales</taxon>
        <taxon>Lachnospiraceae</taxon>
        <taxon>Anaeromicropila</taxon>
    </lineage>
</organism>
<dbReference type="Proteomes" id="UP000595897">
    <property type="component" value="Chromosome"/>
</dbReference>
<dbReference type="Gene3D" id="3.40.50.1110">
    <property type="entry name" value="SGNH hydrolase"/>
    <property type="match status" value="1"/>
</dbReference>
<dbReference type="RefSeq" id="WP_271715866.1">
    <property type="nucleotide sequence ID" value="NZ_AP024169.1"/>
</dbReference>
<proteinExistence type="predicted"/>
<dbReference type="KEGG" id="ahb:bsdtb5_19570"/>
<dbReference type="AlphaFoldDB" id="A0A7R7ELG0"/>
<sequence length="251" mass="28371">MRKMKFKKRSIFIIISILLLSSIFGTSTDISAKTSSKKTVYGGKLIIVGDSRTRNMCKWVKTNDIETRFVSKPGKGYDWFISEGAAEATSIAESGDTILVWLGVNDYDMFSLYSKYKKAPWELYTEAINKLAKTDWAKCKVCVAGVGYVDRGRIINYYGKDNRSNISSITNRLPINGIKGFNTYLKTKLDSNITWINTTSVIGIKASDNSTSSNLWLKRSNGLYDGLHYNKKTTQKIYDYFAKTVLELNAR</sequence>
<evidence type="ECO:0008006" key="4">
    <source>
        <dbReference type="Google" id="ProtNLM"/>
    </source>
</evidence>
<evidence type="ECO:0000313" key="2">
    <source>
        <dbReference type="EMBL" id="BCN30662.1"/>
    </source>
</evidence>
<feature type="signal peptide" evidence="1">
    <location>
        <begin position="1"/>
        <end position="32"/>
    </location>
</feature>